<dbReference type="GO" id="GO:0000977">
    <property type="term" value="F:RNA polymerase II transcription regulatory region sequence-specific DNA binding"/>
    <property type="evidence" value="ECO:0007669"/>
    <property type="project" value="TreeGrafter"/>
</dbReference>
<evidence type="ECO:0000256" key="2">
    <source>
        <dbReference type="ARBA" id="ARBA00022737"/>
    </source>
</evidence>
<reference evidence="7" key="2">
    <citation type="journal article" date="2023" name="IMA Fungus">
        <title>Comparative genomic study of the Penicillium genus elucidates a diverse pangenome and 15 lateral gene transfer events.</title>
        <authorList>
            <person name="Petersen C."/>
            <person name="Sorensen T."/>
            <person name="Nielsen M.R."/>
            <person name="Sondergaard T.E."/>
            <person name="Sorensen J.L."/>
            <person name="Fitzpatrick D.A."/>
            <person name="Frisvad J.C."/>
            <person name="Nielsen K.L."/>
        </authorList>
    </citation>
    <scope>NUCLEOTIDE SEQUENCE</scope>
    <source>
        <strain evidence="7">IBT 35675</strain>
    </source>
</reference>
<dbReference type="PROSITE" id="PS50157">
    <property type="entry name" value="ZINC_FINGER_C2H2_2"/>
    <property type="match status" value="2"/>
</dbReference>
<keyword evidence="1" id="KW-0479">Metal-binding</keyword>
<evidence type="ECO:0000256" key="5">
    <source>
        <dbReference type="PROSITE-ProRule" id="PRU00042"/>
    </source>
</evidence>
<dbReference type="Gene3D" id="3.30.160.60">
    <property type="entry name" value="Classic Zinc Finger"/>
    <property type="match status" value="1"/>
</dbReference>
<feature type="domain" description="C2H2-type" evidence="6">
    <location>
        <begin position="7"/>
        <end position="36"/>
    </location>
</feature>
<keyword evidence="4" id="KW-0862">Zinc</keyword>
<organism evidence="7 8">
    <name type="scientific">Penicillium brevicompactum</name>
    <dbReference type="NCBI Taxonomy" id="5074"/>
    <lineage>
        <taxon>Eukaryota</taxon>
        <taxon>Fungi</taxon>
        <taxon>Dikarya</taxon>
        <taxon>Ascomycota</taxon>
        <taxon>Pezizomycotina</taxon>
        <taxon>Eurotiomycetes</taxon>
        <taxon>Eurotiomycetidae</taxon>
        <taxon>Eurotiales</taxon>
        <taxon>Aspergillaceae</taxon>
        <taxon>Penicillium</taxon>
    </lineage>
</organism>
<proteinExistence type="predicted"/>
<dbReference type="PANTHER" id="PTHR24409">
    <property type="entry name" value="ZINC FINGER PROTEIN 142"/>
    <property type="match status" value="1"/>
</dbReference>
<dbReference type="GO" id="GO:0008270">
    <property type="term" value="F:zinc ion binding"/>
    <property type="evidence" value="ECO:0007669"/>
    <property type="project" value="UniProtKB-KW"/>
</dbReference>
<name>A0A9W9RC17_PENBR</name>
<evidence type="ECO:0000259" key="6">
    <source>
        <dbReference type="PROSITE" id="PS50157"/>
    </source>
</evidence>
<evidence type="ECO:0000313" key="7">
    <source>
        <dbReference type="EMBL" id="KAJ5354688.1"/>
    </source>
</evidence>
<protein>
    <submittedName>
        <fullName evidence="7">Transcriptional regulator family: C2H2 zinc finger</fullName>
    </submittedName>
</protein>
<reference evidence="7" key="1">
    <citation type="submission" date="2022-12" db="EMBL/GenBank/DDBJ databases">
        <authorList>
            <person name="Petersen C."/>
        </authorList>
    </citation>
    <scope>NUCLEOTIDE SEQUENCE</scope>
    <source>
        <strain evidence="7">IBT 35675</strain>
    </source>
</reference>
<keyword evidence="2" id="KW-0677">Repeat</keyword>
<feature type="domain" description="C2H2-type" evidence="6">
    <location>
        <begin position="115"/>
        <end position="144"/>
    </location>
</feature>
<evidence type="ECO:0000313" key="8">
    <source>
        <dbReference type="Proteomes" id="UP001148299"/>
    </source>
</evidence>
<dbReference type="SUPFAM" id="SSF57667">
    <property type="entry name" value="beta-beta-alpha zinc fingers"/>
    <property type="match status" value="2"/>
</dbReference>
<dbReference type="InterPro" id="IPR013087">
    <property type="entry name" value="Znf_C2H2_type"/>
</dbReference>
<accession>A0A9W9RC17</accession>
<dbReference type="Pfam" id="PF12874">
    <property type="entry name" value="zf-met"/>
    <property type="match status" value="1"/>
</dbReference>
<dbReference type="InterPro" id="IPR036236">
    <property type="entry name" value="Znf_C2H2_sf"/>
</dbReference>
<gene>
    <name evidence="7" type="ORF">N7541_005732</name>
</gene>
<dbReference type="GO" id="GO:0005634">
    <property type="term" value="C:nucleus"/>
    <property type="evidence" value="ECO:0007669"/>
    <property type="project" value="TreeGrafter"/>
</dbReference>
<keyword evidence="8" id="KW-1185">Reference proteome</keyword>
<dbReference type="GO" id="GO:0000981">
    <property type="term" value="F:DNA-binding transcription factor activity, RNA polymerase II-specific"/>
    <property type="evidence" value="ECO:0007669"/>
    <property type="project" value="TreeGrafter"/>
</dbReference>
<evidence type="ECO:0000256" key="1">
    <source>
        <dbReference type="ARBA" id="ARBA00022723"/>
    </source>
</evidence>
<dbReference type="PANTHER" id="PTHR24409:SF356">
    <property type="entry name" value="C2H2 FINGER DOMAIN TRANSCRIPTION FACTOR (EUROFUNG)"/>
    <property type="match status" value="1"/>
</dbReference>
<dbReference type="PROSITE" id="PS00028">
    <property type="entry name" value="ZINC_FINGER_C2H2_1"/>
    <property type="match status" value="2"/>
</dbReference>
<dbReference type="AlphaFoldDB" id="A0A9W9RC17"/>
<sequence>MSPQSNFSCTSCARSFSSPFARYQHLRDTKHQDFRLSCNRQFDSPMDYRAIHRDMHVECEFCEEQFLTASGAFHHLEGGCCEKSNTNGDTLARQIQNLDIDNILTDIGEHNGGQWKCSLCSKGFRTRSALVMHWNSPAHSSKPYHCINRGCDKHFITLSALFQHLESESCGIAGFTQIPLYYLRLTDSIHNGEQITLFDFGR</sequence>
<dbReference type="SMART" id="SM00355">
    <property type="entry name" value="ZnF_C2H2"/>
    <property type="match status" value="3"/>
</dbReference>
<keyword evidence="3 5" id="KW-0863">Zinc-finger</keyword>
<dbReference type="Proteomes" id="UP001148299">
    <property type="component" value="Unassembled WGS sequence"/>
</dbReference>
<dbReference type="EMBL" id="JAPZBR010000004">
    <property type="protein sequence ID" value="KAJ5354688.1"/>
    <property type="molecule type" value="Genomic_DNA"/>
</dbReference>
<evidence type="ECO:0000256" key="3">
    <source>
        <dbReference type="ARBA" id="ARBA00022771"/>
    </source>
</evidence>
<comment type="caution">
    <text evidence="7">The sequence shown here is derived from an EMBL/GenBank/DDBJ whole genome shotgun (WGS) entry which is preliminary data.</text>
</comment>
<evidence type="ECO:0000256" key="4">
    <source>
        <dbReference type="ARBA" id="ARBA00022833"/>
    </source>
</evidence>